<reference evidence="2 3" key="1">
    <citation type="submission" date="2018-03" db="EMBL/GenBank/DDBJ databases">
        <title>Ahniella affigens gen. nov., sp. nov., a gammaproteobacterium isolated from sandy soil near a stream.</title>
        <authorList>
            <person name="Ko Y."/>
            <person name="Kim J.-H."/>
        </authorList>
    </citation>
    <scope>NUCLEOTIDE SEQUENCE [LARGE SCALE GENOMIC DNA]</scope>
    <source>
        <strain evidence="2 3">D13</strain>
    </source>
</reference>
<dbReference type="KEGG" id="xba:C7S18_22625"/>
<dbReference type="EMBL" id="CP027860">
    <property type="protein sequence ID" value="AVP99796.1"/>
    <property type="molecule type" value="Genomic_DNA"/>
</dbReference>
<dbReference type="OrthoDB" id="9152878at2"/>
<reference evidence="2 3" key="2">
    <citation type="submission" date="2018-03" db="EMBL/GenBank/DDBJ databases">
        <authorList>
            <person name="Keele B.F."/>
        </authorList>
    </citation>
    <scope>NUCLEOTIDE SEQUENCE [LARGE SCALE GENOMIC DNA]</scope>
    <source>
        <strain evidence="2 3">D13</strain>
    </source>
</reference>
<dbReference type="Proteomes" id="UP000241074">
    <property type="component" value="Chromosome"/>
</dbReference>
<evidence type="ECO:0008006" key="4">
    <source>
        <dbReference type="Google" id="ProtNLM"/>
    </source>
</evidence>
<sequence>MRIALTLIAACLLAGQAHAAKDCNELKSEIEAKLNAKGVQDYSLEIIAAADEASNGGKIVGSCGGGTQRIAYHRPAKTDTAAAAPQQ</sequence>
<protein>
    <recommendedName>
        <fullName evidence="4">DUF1161 domain-containing protein</fullName>
    </recommendedName>
</protein>
<dbReference type="AlphaFoldDB" id="A0A2P1PY78"/>
<keyword evidence="1" id="KW-0732">Signal</keyword>
<organism evidence="2 3">
    <name type="scientific">Ahniella affigens</name>
    <dbReference type="NCBI Taxonomy" id="2021234"/>
    <lineage>
        <taxon>Bacteria</taxon>
        <taxon>Pseudomonadati</taxon>
        <taxon>Pseudomonadota</taxon>
        <taxon>Gammaproteobacteria</taxon>
        <taxon>Lysobacterales</taxon>
        <taxon>Rhodanobacteraceae</taxon>
        <taxon>Ahniella</taxon>
    </lineage>
</organism>
<dbReference type="Pfam" id="PF06649">
    <property type="entry name" value="DUF1161"/>
    <property type="match status" value="1"/>
</dbReference>
<gene>
    <name evidence="2" type="ORF">C7S18_22625</name>
</gene>
<evidence type="ECO:0000256" key="1">
    <source>
        <dbReference type="SAM" id="SignalP"/>
    </source>
</evidence>
<name>A0A2P1PY78_9GAMM</name>
<evidence type="ECO:0000313" key="3">
    <source>
        <dbReference type="Proteomes" id="UP000241074"/>
    </source>
</evidence>
<proteinExistence type="predicted"/>
<feature type="chain" id="PRO_5015191600" description="DUF1161 domain-containing protein" evidence="1">
    <location>
        <begin position="20"/>
        <end position="87"/>
    </location>
</feature>
<dbReference type="RefSeq" id="WP_106893715.1">
    <property type="nucleotide sequence ID" value="NZ_CP027860.1"/>
</dbReference>
<keyword evidence="3" id="KW-1185">Reference proteome</keyword>
<dbReference type="InterPro" id="IPR010595">
    <property type="entry name" value="DUF1161"/>
</dbReference>
<feature type="signal peptide" evidence="1">
    <location>
        <begin position="1"/>
        <end position="19"/>
    </location>
</feature>
<accession>A0A2P1PY78</accession>
<evidence type="ECO:0000313" key="2">
    <source>
        <dbReference type="EMBL" id="AVP99796.1"/>
    </source>
</evidence>